<dbReference type="PANTHER" id="PTHR37947">
    <property type="entry name" value="BLL2462 PROTEIN"/>
    <property type="match status" value="1"/>
</dbReference>
<feature type="transmembrane region" description="Helical" evidence="1">
    <location>
        <begin position="64"/>
        <end position="85"/>
    </location>
</feature>
<organism evidence="2 3">
    <name type="scientific">Pirellula staleyi (strain ATCC 27377 / DSM 6068 / ICPB 4128)</name>
    <name type="common">Pirella staleyi</name>
    <dbReference type="NCBI Taxonomy" id="530564"/>
    <lineage>
        <taxon>Bacteria</taxon>
        <taxon>Pseudomonadati</taxon>
        <taxon>Planctomycetota</taxon>
        <taxon>Planctomycetia</taxon>
        <taxon>Pirellulales</taxon>
        <taxon>Pirellulaceae</taxon>
        <taxon>Pirellula</taxon>
    </lineage>
</organism>
<evidence type="ECO:0000313" key="3">
    <source>
        <dbReference type="Proteomes" id="UP000001887"/>
    </source>
</evidence>
<keyword evidence="1" id="KW-0812">Transmembrane</keyword>
<dbReference type="eggNOG" id="COG2304">
    <property type="taxonomic scope" value="Bacteria"/>
</dbReference>
<evidence type="ECO:0000313" key="2">
    <source>
        <dbReference type="EMBL" id="ADB17889.1"/>
    </source>
</evidence>
<dbReference type="OrthoDB" id="224647at2"/>
<evidence type="ECO:0008006" key="4">
    <source>
        <dbReference type="Google" id="ProtNLM"/>
    </source>
</evidence>
<dbReference type="KEGG" id="psl:Psta_3225"/>
<feature type="transmembrane region" description="Helical" evidence="1">
    <location>
        <begin position="227"/>
        <end position="246"/>
    </location>
</feature>
<feature type="transmembrane region" description="Helical" evidence="1">
    <location>
        <begin position="194"/>
        <end position="215"/>
    </location>
</feature>
<keyword evidence="3" id="KW-1185">Reference proteome</keyword>
<dbReference type="InterPro" id="IPR036465">
    <property type="entry name" value="vWFA_dom_sf"/>
</dbReference>
<dbReference type="PANTHER" id="PTHR37947:SF1">
    <property type="entry name" value="BLL2462 PROTEIN"/>
    <property type="match status" value="1"/>
</dbReference>
<dbReference type="Gene3D" id="3.40.50.880">
    <property type="match status" value="1"/>
</dbReference>
<feature type="transmembrane region" description="Helical" evidence="1">
    <location>
        <begin position="893"/>
        <end position="911"/>
    </location>
</feature>
<dbReference type="AlphaFoldDB" id="D2QX49"/>
<dbReference type="Proteomes" id="UP000001887">
    <property type="component" value="Chromosome"/>
</dbReference>
<feature type="transmembrane region" description="Helical" evidence="1">
    <location>
        <begin position="33"/>
        <end position="52"/>
    </location>
</feature>
<dbReference type="STRING" id="530564.Psta_3225"/>
<evidence type="ECO:0000256" key="1">
    <source>
        <dbReference type="SAM" id="Phobius"/>
    </source>
</evidence>
<dbReference type="InterPro" id="IPR029062">
    <property type="entry name" value="Class_I_gatase-like"/>
</dbReference>
<protein>
    <recommendedName>
        <fullName evidence="4">VWFA domain-containing protein</fullName>
    </recommendedName>
</protein>
<dbReference type="SUPFAM" id="SSF53300">
    <property type="entry name" value="vWA-like"/>
    <property type="match status" value="1"/>
</dbReference>
<proteinExistence type="predicted"/>
<gene>
    <name evidence="2" type="ordered locus">Psta_3225</name>
</gene>
<sequence length="918" mass="100964">MNSSAPITSLLLAADDSARVFYQLGRLQSLTEWWHWLLLVAVVLMVTTYVSWMYRRDGVELPRAMSLLLLLLRVSALAGVLFFFLQLEKRTERKLVKPSRAMVMVDTSQSMGLRDALPGSTAGPSRSEIVAEELKSGGLVEQLREKHEVTVLRFDDAEMPVEITTFPRKPTPEETAASAIELSAEDRLAAARQLALVAAVLLGIAAILALVAWFGKLPVAAGETSSWAALVAGVLLITGLVVLATANLRSEGVGPLAILGLAPPASSADDAPTESDEKPAEAVIDWQEAVAPRGGETRIGDNLQAIIDRERGGSLAGVVLVTDGGQNAGQDVASALVSAQDALLPVITIGMGSDKRSMNLRVVDLEAPERVYPGDKFTLTGYVQAINYAKTSVTVELVSVPDGGTTETREDERVIDVGSRGEVIPVAFELTPEEQGIREYKLRIKPVAGEVEARDNEKTAKVEIIDRKTKVLLVAGGPTREFIFLRNQLFRDRETTVDVLLQSARPGLSQDANEILEKFPTTEEELFAYDSIVAFDADWDELEEDQVRLLERWVAEKAGGLIVVAGPVFTPQWSSRRRGDIKIDTIKSLYPVAFFYQGSATLSLGRFGSEEAWPLTFTRDGEEAEFLWLGENSNISAWNEFEGVYGYYAVKDPKPGARVFARFSDPETAIDGELPIYMAGHFYGSGRVFYMASGEMWRVRAVDDVYFEQFYTKLIRWASAGRLLRNSSRGVLLVDKDRCVLGEDIIVRAILQDAQFQPLVQAKVDAVLVSPSGARTVLPLNQVKDAAREGMYSEQFTAEEEGDYRVELQNPSAGDELLVQEVRVRIPALETEQPQRNDALLKEIADKTGGQYFIGLESAVGVDDATGVHALLRPQDQVTVLPGTPDRQFDRQLMTWLLTFIATVLSLEWLIRRLSRLA</sequence>
<keyword evidence="1" id="KW-0472">Membrane</keyword>
<reference evidence="2 3" key="1">
    <citation type="journal article" date="2009" name="Stand. Genomic Sci.">
        <title>Complete genome sequence of Pirellula staleyi type strain (ATCC 27377).</title>
        <authorList>
            <person name="Clum A."/>
            <person name="Tindall B.J."/>
            <person name="Sikorski J."/>
            <person name="Ivanova N."/>
            <person name="Mavrommatis K."/>
            <person name="Lucas S."/>
            <person name="Glavina del Rio T."/>
            <person name="Nolan M."/>
            <person name="Chen F."/>
            <person name="Tice H."/>
            <person name="Pitluck S."/>
            <person name="Cheng J.F."/>
            <person name="Chertkov O."/>
            <person name="Brettin T."/>
            <person name="Han C."/>
            <person name="Detter J.C."/>
            <person name="Kuske C."/>
            <person name="Bruce D."/>
            <person name="Goodwin L."/>
            <person name="Ovchinikova G."/>
            <person name="Pati A."/>
            <person name="Mikhailova N."/>
            <person name="Chen A."/>
            <person name="Palaniappan K."/>
            <person name="Land M."/>
            <person name="Hauser L."/>
            <person name="Chang Y.J."/>
            <person name="Jeffries C.D."/>
            <person name="Chain P."/>
            <person name="Rohde M."/>
            <person name="Goker M."/>
            <person name="Bristow J."/>
            <person name="Eisen J.A."/>
            <person name="Markowitz V."/>
            <person name="Hugenholtz P."/>
            <person name="Kyrpides N.C."/>
            <person name="Klenk H.P."/>
            <person name="Lapidus A."/>
        </authorList>
    </citation>
    <scope>NUCLEOTIDE SEQUENCE [LARGE SCALE GENOMIC DNA]</scope>
    <source>
        <strain evidence="3">ATCC 27377 / DSM 6068 / ICPB 4128</strain>
    </source>
</reference>
<dbReference type="SUPFAM" id="SSF52317">
    <property type="entry name" value="Class I glutamine amidotransferase-like"/>
    <property type="match status" value="1"/>
</dbReference>
<name>D2QX49_PIRSD</name>
<accession>D2QX49</accession>
<dbReference type="Gene3D" id="3.40.50.410">
    <property type="entry name" value="von Willebrand factor, type A domain"/>
    <property type="match status" value="1"/>
</dbReference>
<dbReference type="EMBL" id="CP001848">
    <property type="protein sequence ID" value="ADB17889.1"/>
    <property type="molecule type" value="Genomic_DNA"/>
</dbReference>
<keyword evidence="1" id="KW-1133">Transmembrane helix</keyword>
<dbReference type="HOGENOM" id="CLU_013447_0_0_0"/>